<feature type="compositionally biased region" description="Acidic residues" evidence="1">
    <location>
        <begin position="144"/>
        <end position="155"/>
    </location>
</feature>
<keyword evidence="4" id="KW-1185">Reference proteome</keyword>
<comment type="caution">
    <text evidence="3">The sequence shown here is derived from an EMBL/GenBank/DDBJ whole genome shotgun (WGS) entry which is preliminary data.</text>
</comment>
<dbReference type="EMBL" id="JAWDGP010005400">
    <property type="protein sequence ID" value="KAK3757201.1"/>
    <property type="molecule type" value="Genomic_DNA"/>
</dbReference>
<gene>
    <name evidence="3" type="ORF">RRG08_060637</name>
</gene>
<keyword evidence="2" id="KW-0812">Transmembrane</keyword>
<name>A0AAE1D4L8_9GAST</name>
<evidence type="ECO:0000256" key="2">
    <source>
        <dbReference type="SAM" id="Phobius"/>
    </source>
</evidence>
<sequence length="317" mass="36297">MSSVQWRFPWLLADYQRNMMRTRKWWHRVFIFLTMVTTHNAYIITQDSNPDYVKRKWPSFKGFVEDLIADLTKDSKTKRAPPNLLQPRPRNQLHSMCQRHDKLYTTCHECRDQAPSPAVPVVGKGKGKSVAGRVTNVRPRVDTGESDDEELETAVEDPGPGPAGDLDEWRQVTTGATEHPIRFTPHRSPGVKEGVDTSTELKSLNLLSDDEVKDYLVNYINTFAAMKYQQNNPPKRYSVFSFLMGHSTLNRRGFPPQLKQQHLAHLESRYYMSSDDQDIVCGIQGEKRPKKRLEIGFNLDADISSAPTKKVYAGPHL</sequence>
<organism evidence="3 4">
    <name type="scientific">Elysia crispata</name>
    <name type="common">lettuce slug</name>
    <dbReference type="NCBI Taxonomy" id="231223"/>
    <lineage>
        <taxon>Eukaryota</taxon>
        <taxon>Metazoa</taxon>
        <taxon>Spiralia</taxon>
        <taxon>Lophotrochozoa</taxon>
        <taxon>Mollusca</taxon>
        <taxon>Gastropoda</taxon>
        <taxon>Heterobranchia</taxon>
        <taxon>Euthyneura</taxon>
        <taxon>Panpulmonata</taxon>
        <taxon>Sacoglossa</taxon>
        <taxon>Placobranchoidea</taxon>
        <taxon>Plakobranchidae</taxon>
        <taxon>Elysia</taxon>
    </lineage>
</organism>
<feature type="transmembrane region" description="Helical" evidence="2">
    <location>
        <begin position="25"/>
        <end position="44"/>
    </location>
</feature>
<evidence type="ECO:0000313" key="4">
    <source>
        <dbReference type="Proteomes" id="UP001283361"/>
    </source>
</evidence>
<reference evidence="3" key="1">
    <citation type="journal article" date="2023" name="G3 (Bethesda)">
        <title>A reference genome for the long-term kleptoplast-retaining sea slug Elysia crispata morphotype clarki.</title>
        <authorList>
            <person name="Eastman K.E."/>
            <person name="Pendleton A.L."/>
            <person name="Shaikh M.A."/>
            <person name="Suttiyut T."/>
            <person name="Ogas R."/>
            <person name="Tomko P."/>
            <person name="Gavelis G."/>
            <person name="Widhalm J.R."/>
            <person name="Wisecaver J.H."/>
        </authorList>
    </citation>
    <scope>NUCLEOTIDE SEQUENCE</scope>
    <source>
        <strain evidence="3">ECLA1</strain>
    </source>
</reference>
<accession>A0AAE1D4L8</accession>
<evidence type="ECO:0000313" key="3">
    <source>
        <dbReference type="EMBL" id="KAK3757201.1"/>
    </source>
</evidence>
<keyword evidence="2" id="KW-0472">Membrane</keyword>
<evidence type="ECO:0008006" key="5">
    <source>
        <dbReference type="Google" id="ProtNLM"/>
    </source>
</evidence>
<evidence type="ECO:0000256" key="1">
    <source>
        <dbReference type="SAM" id="MobiDB-lite"/>
    </source>
</evidence>
<feature type="region of interest" description="Disordered" evidence="1">
    <location>
        <begin position="139"/>
        <end position="166"/>
    </location>
</feature>
<dbReference type="AlphaFoldDB" id="A0AAE1D4L8"/>
<protein>
    <recommendedName>
        <fullName evidence="5">PiggyBac transposable element-derived protein domain-containing protein</fullName>
    </recommendedName>
</protein>
<keyword evidence="2" id="KW-1133">Transmembrane helix</keyword>
<proteinExistence type="predicted"/>
<dbReference type="Proteomes" id="UP001283361">
    <property type="component" value="Unassembled WGS sequence"/>
</dbReference>